<reference evidence="1 2" key="1">
    <citation type="journal article" date="2020" name="Mol. Biol. Evol.">
        <title>Distinct Expression and Methylation Patterns for Genes with Different Fates following a Single Whole-Genome Duplication in Flowering Plants.</title>
        <authorList>
            <person name="Shi T."/>
            <person name="Rahmani R.S."/>
            <person name="Gugger P.F."/>
            <person name="Wang M."/>
            <person name="Li H."/>
            <person name="Zhang Y."/>
            <person name="Li Z."/>
            <person name="Wang Q."/>
            <person name="Van de Peer Y."/>
            <person name="Marchal K."/>
            <person name="Chen J."/>
        </authorList>
    </citation>
    <scope>NUCLEOTIDE SEQUENCE [LARGE SCALE GENOMIC DNA]</scope>
    <source>
        <tissue evidence="1">Leaf</tissue>
    </source>
</reference>
<gene>
    <name evidence="1" type="ORF">HUJ06_006101</name>
</gene>
<sequence>MASLYRMRRIKNLAVGRKLRLYLLCHISEVPGCQYKVLMNKRRSSDAEKYIHYGITGSVQLEEVLALMGPSGGGKTT</sequence>
<accession>A0A822YV59</accession>
<keyword evidence="2" id="KW-1185">Reference proteome</keyword>
<evidence type="ECO:0000313" key="1">
    <source>
        <dbReference type="EMBL" id="DAD35461.1"/>
    </source>
</evidence>
<comment type="caution">
    <text evidence="1">The sequence shown here is derived from an EMBL/GenBank/DDBJ whole genome shotgun (WGS) entry which is preliminary data.</text>
</comment>
<evidence type="ECO:0000313" key="2">
    <source>
        <dbReference type="Proteomes" id="UP000607653"/>
    </source>
</evidence>
<dbReference type="Proteomes" id="UP000607653">
    <property type="component" value="Unassembled WGS sequence"/>
</dbReference>
<name>A0A822YV59_NELNU</name>
<proteinExistence type="predicted"/>
<organism evidence="1 2">
    <name type="scientific">Nelumbo nucifera</name>
    <name type="common">Sacred lotus</name>
    <dbReference type="NCBI Taxonomy" id="4432"/>
    <lineage>
        <taxon>Eukaryota</taxon>
        <taxon>Viridiplantae</taxon>
        <taxon>Streptophyta</taxon>
        <taxon>Embryophyta</taxon>
        <taxon>Tracheophyta</taxon>
        <taxon>Spermatophyta</taxon>
        <taxon>Magnoliopsida</taxon>
        <taxon>Proteales</taxon>
        <taxon>Nelumbonaceae</taxon>
        <taxon>Nelumbo</taxon>
    </lineage>
</organism>
<protein>
    <recommendedName>
        <fullName evidence="3">ABC transporter domain-containing protein</fullName>
    </recommendedName>
</protein>
<evidence type="ECO:0008006" key="3">
    <source>
        <dbReference type="Google" id="ProtNLM"/>
    </source>
</evidence>
<dbReference type="AlphaFoldDB" id="A0A822YV59"/>
<dbReference type="EMBL" id="DUZY01000004">
    <property type="protein sequence ID" value="DAD35461.1"/>
    <property type="molecule type" value="Genomic_DNA"/>
</dbReference>